<comment type="caution">
    <text evidence="2">The sequence shown here is derived from an EMBL/GenBank/DDBJ whole genome shotgun (WGS) entry which is preliminary data.</text>
</comment>
<dbReference type="InterPro" id="IPR033469">
    <property type="entry name" value="CYTH-like_dom_sf"/>
</dbReference>
<dbReference type="Pfam" id="PF01928">
    <property type="entry name" value="CYTH"/>
    <property type="match status" value="1"/>
</dbReference>
<dbReference type="InterPro" id="IPR023577">
    <property type="entry name" value="CYTH_domain"/>
</dbReference>
<evidence type="ECO:0000313" key="2">
    <source>
        <dbReference type="EMBL" id="OGD98889.1"/>
    </source>
</evidence>
<evidence type="ECO:0000313" key="3">
    <source>
        <dbReference type="Proteomes" id="UP000177039"/>
    </source>
</evidence>
<dbReference type="InterPro" id="IPR008173">
    <property type="entry name" value="Adenylyl_cyclase_CyaB"/>
</dbReference>
<dbReference type="PANTHER" id="PTHR21028">
    <property type="entry name" value="SI:CH211-156B7.4"/>
    <property type="match status" value="1"/>
</dbReference>
<proteinExistence type="predicted"/>
<dbReference type="SUPFAM" id="SSF55154">
    <property type="entry name" value="CYTH-like phosphatases"/>
    <property type="match status" value="1"/>
</dbReference>
<feature type="domain" description="CYTH" evidence="1">
    <location>
        <begin position="3"/>
        <end position="174"/>
    </location>
</feature>
<dbReference type="Proteomes" id="UP000177039">
    <property type="component" value="Unassembled WGS sequence"/>
</dbReference>
<dbReference type="PROSITE" id="PS51707">
    <property type="entry name" value="CYTH"/>
    <property type="match status" value="1"/>
</dbReference>
<gene>
    <name evidence="2" type="ORF">A3B54_05015</name>
</gene>
<name>A0A1F5H492_9BACT</name>
<accession>A0A1F5H492</accession>
<dbReference type="PANTHER" id="PTHR21028:SF2">
    <property type="entry name" value="CYTH DOMAIN-CONTAINING PROTEIN"/>
    <property type="match status" value="1"/>
</dbReference>
<organism evidence="2 3">
    <name type="scientific">Candidatus Curtissbacteria bacterium RIFCSPLOWO2_01_FULL_42_50</name>
    <dbReference type="NCBI Taxonomy" id="1797730"/>
    <lineage>
        <taxon>Bacteria</taxon>
        <taxon>Candidatus Curtissiibacteriota</taxon>
    </lineage>
</organism>
<protein>
    <recommendedName>
        <fullName evidence="1">CYTH domain-containing protein</fullName>
    </recommendedName>
</protein>
<dbReference type="EMBL" id="MFBT01000028">
    <property type="protein sequence ID" value="OGD98889.1"/>
    <property type="molecule type" value="Genomic_DNA"/>
</dbReference>
<dbReference type="Gene3D" id="2.40.320.10">
    <property type="entry name" value="Hypothetical Protein Pfu-838710-001"/>
    <property type="match status" value="1"/>
</dbReference>
<evidence type="ECO:0000259" key="1">
    <source>
        <dbReference type="PROSITE" id="PS51707"/>
    </source>
</evidence>
<reference evidence="2 3" key="1">
    <citation type="journal article" date="2016" name="Nat. Commun.">
        <title>Thousands of microbial genomes shed light on interconnected biogeochemical processes in an aquifer system.</title>
        <authorList>
            <person name="Anantharaman K."/>
            <person name="Brown C.T."/>
            <person name="Hug L.A."/>
            <person name="Sharon I."/>
            <person name="Castelle C.J."/>
            <person name="Probst A.J."/>
            <person name="Thomas B.C."/>
            <person name="Singh A."/>
            <person name="Wilkins M.J."/>
            <person name="Karaoz U."/>
            <person name="Brodie E.L."/>
            <person name="Williams K.H."/>
            <person name="Hubbard S.S."/>
            <person name="Banfield J.F."/>
        </authorList>
    </citation>
    <scope>NUCLEOTIDE SEQUENCE [LARGE SCALE GENOMIC DNA]</scope>
</reference>
<dbReference type="AlphaFoldDB" id="A0A1F5H492"/>
<sequence length="183" mass="21488">MGKLNLELKYLCNDFSPIRKILKDLRARKIGTFNQKDYFFNLPISKDQKIIPRLKLRIQENEYTLVYYERGDFSDTSATPAKVTLFKVSDKKLLDFLKKVLGIKVVVIKKRDLWKKDRAVFNLDTVRNVGKIFEIEIATDGGLKDRELFNHYKNKFLPYLNHVVKRSNLDLVLGQTHSNNLDH</sequence>